<evidence type="ECO:0000313" key="4">
    <source>
        <dbReference type="Proteomes" id="UP000289506"/>
    </source>
</evidence>
<feature type="transmembrane region" description="Helical" evidence="2">
    <location>
        <begin position="29"/>
        <end position="50"/>
    </location>
</feature>
<dbReference type="EMBL" id="LR214981">
    <property type="protein sequence ID" value="VEU64310.1"/>
    <property type="molecule type" value="Genomic_DNA"/>
</dbReference>
<evidence type="ECO:0000256" key="1">
    <source>
        <dbReference type="SAM" id="MobiDB-lite"/>
    </source>
</evidence>
<evidence type="ECO:0000313" key="3">
    <source>
        <dbReference type="EMBL" id="VEU64310.1"/>
    </source>
</evidence>
<dbReference type="Proteomes" id="UP000289506">
    <property type="component" value="Plasmid 8"/>
</dbReference>
<reference evidence="3 4" key="1">
    <citation type="submission" date="2019-01" db="EMBL/GenBank/DDBJ databases">
        <authorList>
            <consortium name="Pathogen Informatics"/>
        </authorList>
    </citation>
    <scope>NUCLEOTIDE SEQUENCE [LARGE SCALE GENOMIC DNA]</scope>
    <source>
        <strain evidence="3 4">NCTC10142</strain>
        <plasmid evidence="4">8</plasmid>
    </source>
</reference>
<accession>A0A449AH91</accession>
<feature type="compositionally biased region" description="Low complexity" evidence="1">
    <location>
        <begin position="1"/>
        <end position="15"/>
    </location>
</feature>
<gene>
    <name evidence="3" type="ORF">NCTC10142_00050</name>
</gene>
<feature type="region of interest" description="Disordered" evidence="1">
    <location>
        <begin position="1"/>
        <end position="22"/>
    </location>
</feature>
<proteinExistence type="predicted"/>
<geneLocation type="plasmid" evidence="3 4">
    <name>8</name>
</geneLocation>
<sequence length="63" mass="7151">MRLANNKRNNQNQKPQIKRNENKTNVATIVTPLVLIPSIAAAGFGIWYAIKHVRKVSRINLDL</sequence>
<evidence type="ECO:0000256" key="2">
    <source>
        <dbReference type="SAM" id="Phobius"/>
    </source>
</evidence>
<dbReference type="RefSeq" id="WP_129720340.1">
    <property type="nucleotide sequence ID" value="NZ_LR214981.1"/>
</dbReference>
<keyword evidence="2" id="KW-0812">Transmembrane</keyword>
<name>A0A449AH91_9BACT</name>
<keyword evidence="3" id="KW-0614">Plasmid</keyword>
<protein>
    <submittedName>
        <fullName evidence="3">Uncharacterized protein</fullName>
    </submittedName>
</protein>
<keyword evidence="2" id="KW-1133">Transmembrane helix</keyword>
<organism evidence="3 4">
    <name type="scientific">Mycoplasmopsis cynos</name>
    <dbReference type="NCBI Taxonomy" id="171284"/>
    <lineage>
        <taxon>Bacteria</taxon>
        <taxon>Bacillati</taxon>
        <taxon>Mycoplasmatota</taxon>
        <taxon>Mycoplasmoidales</taxon>
        <taxon>Metamycoplasmataceae</taxon>
        <taxon>Mycoplasmopsis</taxon>
    </lineage>
</organism>
<dbReference type="AlphaFoldDB" id="A0A449AH91"/>
<keyword evidence="2" id="KW-0472">Membrane</keyword>